<gene>
    <name evidence="1" type="ORF">ARMGADRAFT_1092513</name>
</gene>
<evidence type="ECO:0008006" key="3">
    <source>
        <dbReference type="Google" id="ProtNLM"/>
    </source>
</evidence>
<reference evidence="2" key="1">
    <citation type="journal article" date="2017" name="Nat. Ecol. Evol.">
        <title>Genome expansion and lineage-specific genetic innovations in the forest pathogenic fungi Armillaria.</title>
        <authorList>
            <person name="Sipos G."/>
            <person name="Prasanna A.N."/>
            <person name="Walter M.C."/>
            <person name="O'Connor E."/>
            <person name="Balint B."/>
            <person name="Krizsan K."/>
            <person name="Kiss B."/>
            <person name="Hess J."/>
            <person name="Varga T."/>
            <person name="Slot J."/>
            <person name="Riley R."/>
            <person name="Boka B."/>
            <person name="Rigling D."/>
            <person name="Barry K."/>
            <person name="Lee J."/>
            <person name="Mihaltcheva S."/>
            <person name="LaButti K."/>
            <person name="Lipzen A."/>
            <person name="Waldron R."/>
            <person name="Moloney N.M."/>
            <person name="Sperisen C."/>
            <person name="Kredics L."/>
            <person name="Vagvoelgyi C."/>
            <person name="Patrignani A."/>
            <person name="Fitzpatrick D."/>
            <person name="Nagy I."/>
            <person name="Doyle S."/>
            <person name="Anderson J.B."/>
            <person name="Grigoriev I.V."/>
            <person name="Gueldener U."/>
            <person name="Muensterkoetter M."/>
            <person name="Nagy L.G."/>
        </authorList>
    </citation>
    <scope>NUCLEOTIDE SEQUENCE [LARGE SCALE GENOMIC DNA]</scope>
    <source>
        <strain evidence="2">Ar21-2</strain>
    </source>
</reference>
<protein>
    <recommendedName>
        <fullName evidence="3">F-box domain-containing protein</fullName>
    </recommendedName>
</protein>
<keyword evidence="2" id="KW-1185">Reference proteome</keyword>
<dbReference type="OrthoDB" id="2896879at2759"/>
<sequence>MSGASTESLTTETVAPPPIHRLFVEILHEIFLLTLPHRHEGFYDVFNVTEGPWLIARVCSSWRRCSSHFLWSRMLVSPGRYNRRVCKDPISLYRTALSRTGNHYLDIKLNESFFSDCPPSSKAELLDISMVHCRRWRNVVVFIHSPLSARFLEVRGRLDLLSHITIFFQDDSDALNVFDDAPMLTGVYINVWHPRQSFPWSQLVSYSNCIDYGDNETMAAFLPIIQKAPSLRDLRIPYNADPDIPVTSMAISPITHANLRVLHATEPNLFAALTLPALTETKLGSPTDLDQSGEGHRICVALPNPMFILYMRGL</sequence>
<proteinExistence type="predicted"/>
<name>A0A2H3CE50_ARMGA</name>
<organism evidence="1 2">
    <name type="scientific">Armillaria gallica</name>
    <name type="common">Bulbous honey fungus</name>
    <name type="synonym">Armillaria bulbosa</name>
    <dbReference type="NCBI Taxonomy" id="47427"/>
    <lineage>
        <taxon>Eukaryota</taxon>
        <taxon>Fungi</taxon>
        <taxon>Dikarya</taxon>
        <taxon>Basidiomycota</taxon>
        <taxon>Agaricomycotina</taxon>
        <taxon>Agaricomycetes</taxon>
        <taxon>Agaricomycetidae</taxon>
        <taxon>Agaricales</taxon>
        <taxon>Marasmiineae</taxon>
        <taxon>Physalacriaceae</taxon>
        <taxon>Armillaria</taxon>
    </lineage>
</organism>
<dbReference type="Proteomes" id="UP000217790">
    <property type="component" value="Unassembled WGS sequence"/>
</dbReference>
<evidence type="ECO:0000313" key="2">
    <source>
        <dbReference type="Proteomes" id="UP000217790"/>
    </source>
</evidence>
<dbReference type="InParanoid" id="A0A2H3CE50"/>
<dbReference type="AlphaFoldDB" id="A0A2H3CE50"/>
<dbReference type="EMBL" id="KZ293752">
    <property type="protein sequence ID" value="PBK80120.1"/>
    <property type="molecule type" value="Genomic_DNA"/>
</dbReference>
<accession>A0A2H3CE50</accession>
<evidence type="ECO:0000313" key="1">
    <source>
        <dbReference type="EMBL" id="PBK80120.1"/>
    </source>
</evidence>